<comment type="similarity">
    <text evidence="1">Belongs to the esterase D family.</text>
</comment>
<dbReference type="PANTHER" id="PTHR40841:SF2">
    <property type="entry name" value="SIDEROPHORE-DEGRADING ESTERASE (EUROFUNG)"/>
    <property type="match status" value="1"/>
</dbReference>
<organism evidence="3 4">
    <name type="scientific">Saccharibacillus alkalitolerans</name>
    <dbReference type="NCBI Taxonomy" id="2705290"/>
    <lineage>
        <taxon>Bacteria</taxon>
        <taxon>Bacillati</taxon>
        <taxon>Bacillota</taxon>
        <taxon>Bacilli</taxon>
        <taxon>Bacillales</taxon>
        <taxon>Paenibacillaceae</taxon>
        <taxon>Saccharibacillus</taxon>
    </lineage>
</organism>
<comment type="caution">
    <text evidence="3">The sequence shown here is derived from an EMBL/GenBank/DDBJ whole genome shotgun (WGS) entry which is preliminary data.</text>
</comment>
<proteinExistence type="inferred from homology"/>
<keyword evidence="4" id="KW-1185">Reference proteome</keyword>
<dbReference type="InterPro" id="IPR029058">
    <property type="entry name" value="AB_hydrolase_fold"/>
</dbReference>
<dbReference type="SUPFAM" id="SSF53474">
    <property type="entry name" value="alpha/beta-Hydrolases"/>
    <property type="match status" value="1"/>
</dbReference>
<dbReference type="PANTHER" id="PTHR40841">
    <property type="entry name" value="SIDEROPHORE TRIACETYLFUSARININE C ESTERASE"/>
    <property type="match status" value="1"/>
</dbReference>
<evidence type="ECO:0000313" key="4">
    <source>
        <dbReference type="Proteomes" id="UP000800303"/>
    </source>
</evidence>
<reference evidence="3 4" key="1">
    <citation type="submission" date="2020-01" db="EMBL/GenBank/DDBJ databases">
        <title>Polyphasic characterisation and genomic insights into a novel alkali tolerant bacterium VR-M41.</title>
        <authorList>
            <person name="Vemuluri V.R."/>
        </authorList>
    </citation>
    <scope>NUCLEOTIDE SEQUENCE [LARGE SCALE GENOMIC DNA]</scope>
    <source>
        <strain evidence="3 4">VR-M41</strain>
    </source>
</reference>
<dbReference type="InterPro" id="IPR000801">
    <property type="entry name" value="Esterase-like"/>
</dbReference>
<evidence type="ECO:0000256" key="1">
    <source>
        <dbReference type="ARBA" id="ARBA00005622"/>
    </source>
</evidence>
<dbReference type="Pfam" id="PF00756">
    <property type="entry name" value="Esterase"/>
    <property type="match status" value="1"/>
</dbReference>
<gene>
    <name evidence="3" type="ORF">GYN08_03370</name>
</gene>
<evidence type="ECO:0000256" key="2">
    <source>
        <dbReference type="ARBA" id="ARBA00022801"/>
    </source>
</evidence>
<dbReference type="InterPro" id="IPR052558">
    <property type="entry name" value="Siderophore_Hydrolase_D"/>
</dbReference>
<dbReference type="GO" id="GO:0016787">
    <property type="term" value="F:hydrolase activity"/>
    <property type="evidence" value="ECO:0007669"/>
    <property type="project" value="UniProtKB-KW"/>
</dbReference>
<dbReference type="RefSeq" id="WP_166272470.1">
    <property type="nucleotide sequence ID" value="NZ_JAAFGS010000001.1"/>
</dbReference>
<evidence type="ECO:0000313" key="3">
    <source>
        <dbReference type="EMBL" id="NGZ74344.1"/>
    </source>
</evidence>
<keyword evidence="2 3" id="KW-0378">Hydrolase</keyword>
<dbReference type="Gene3D" id="3.40.50.1820">
    <property type="entry name" value="alpha/beta hydrolase"/>
    <property type="match status" value="1"/>
</dbReference>
<accession>A0ABX0F324</accession>
<sequence length="284" mass="31632">MHSEVVLPYAGSEAADEKTAVIELRGARQFAMHSAEGREYRILMSVPECEAPARGYPVIYMLDGHAVFNTVLDAERAQSRRSDKTGVCPSVIVGIGYPSRLPFSPERQYDYTLPVPAGNLPASPDGRPRPEHGGADAFLRFIEEALKPRIERELPIDRGRQTLFGHSLGGLFALHVLFTRPDAFRCYIAGSPSLHWAQPLIREEEALFARRLREEKLELNLLIALGELEGGAPFHSAQNARALHERLEELREFGLNAKFRVFEEENHGSTLPALVSPMLRTAAL</sequence>
<protein>
    <submittedName>
        <fullName evidence="3">Alpha/beta hydrolase</fullName>
    </submittedName>
</protein>
<dbReference type="EMBL" id="JAAFGS010000001">
    <property type="protein sequence ID" value="NGZ74344.1"/>
    <property type="molecule type" value="Genomic_DNA"/>
</dbReference>
<name>A0ABX0F324_9BACL</name>
<dbReference type="Proteomes" id="UP000800303">
    <property type="component" value="Unassembled WGS sequence"/>
</dbReference>